<organism evidence="2 3">
    <name type="scientific">Fictibacillus barbaricus</name>
    <dbReference type="NCBI Taxonomy" id="182136"/>
    <lineage>
        <taxon>Bacteria</taxon>
        <taxon>Bacillati</taxon>
        <taxon>Bacillota</taxon>
        <taxon>Bacilli</taxon>
        <taxon>Bacillales</taxon>
        <taxon>Fictibacillaceae</taxon>
        <taxon>Fictibacillus</taxon>
    </lineage>
</organism>
<feature type="domain" description="BIG2" evidence="1">
    <location>
        <begin position="300"/>
        <end position="378"/>
    </location>
</feature>
<dbReference type="RefSeq" id="WP_310258845.1">
    <property type="nucleotide sequence ID" value="NZ_JAVDWA010000003.1"/>
</dbReference>
<dbReference type="SUPFAM" id="SSF49373">
    <property type="entry name" value="Invasin/intimin cell-adhesion fragments"/>
    <property type="match status" value="6"/>
</dbReference>
<dbReference type="PANTHER" id="PTHR23019">
    <property type="entry name" value="NUCLEAR PORE MEMBRANE GLYCOPROTEIN GP210-RELATED"/>
    <property type="match status" value="1"/>
</dbReference>
<dbReference type="InterPro" id="IPR058094">
    <property type="entry name" value="Ig-like_OmpL47-like"/>
</dbReference>
<dbReference type="Gene3D" id="3.30.1920.20">
    <property type="match status" value="1"/>
</dbReference>
<feature type="domain" description="BIG2" evidence="1">
    <location>
        <begin position="387"/>
        <end position="465"/>
    </location>
</feature>
<accession>A0ABU1U1I2</accession>
<comment type="caution">
    <text evidence="2">The sequence shown here is derived from an EMBL/GenBank/DDBJ whole genome shotgun (WGS) entry which is preliminary data.</text>
</comment>
<name>A0ABU1U1I2_9BACL</name>
<sequence length="657" mass="69368">MKALSVLWKKTAIFLLILSIVFPFSISGVSATYNNNIRVTGVSLNTDYLNLKVGEKDGQLIATVKPSNATNKGVEWKSSNPTVATVNNGVVHPVAPGNTTITVTTKDGNYQDCANVKVTSNDSSIPVSFILLDPPILNLNVGGPDKSLTPYFYPSNATNQNVSWYSFDPSVATVKAGLVHPVKPGWTIVKVFTEDLKHFAASLVFVCDTKQVPVTSISLVPEHLDLVVGGSNEQLTATINPSNATNQNVKWSTSDPSVATVDENGLVHPVAPGNGVITVTTEDGHLTDSSTVTVTLPVVHVTSISLVPEHLDLVVGGSNEQLTATINPSNATNQNVTWSTSDPSVATVDENGLVHPVTPGNAVITVTTEDGHLTDSSTVTVTLPVVPVTSISLIPEHLDLVVGGLNEQLTATINPSNATNQNVTWSTSDPSVATVDENGLVHPVAPGNAVITVTTEDGHLTDSSTVTVTLPVIPVTSISLVPEHLDLVVGGEEGQLIATINPLNATNQSVTWSSSDPSVATVDENGLVHPVAPGNAVITVTTEDGHLTDSSTVTVISPDKVPPRTKSTMTPIFDKLQHIIGLNVTLTATDNQSGVKDTFYRINSANWKLYTGSFSIMAETTHMLEYYSTDNAGNVESIKFHNFDNGTCSCSNEKGEK</sequence>
<dbReference type="NCBIfam" id="NF047446">
    <property type="entry name" value="barrel_OmpL47"/>
    <property type="match status" value="1"/>
</dbReference>
<protein>
    <submittedName>
        <fullName evidence="2">Uncharacterized protein YjdB</fullName>
    </submittedName>
</protein>
<evidence type="ECO:0000313" key="3">
    <source>
        <dbReference type="Proteomes" id="UP001258181"/>
    </source>
</evidence>
<dbReference type="Pfam" id="PF02368">
    <property type="entry name" value="Big_2"/>
    <property type="match status" value="6"/>
</dbReference>
<feature type="domain" description="BIG2" evidence="1">
    <location>
        <begin position="213"/>
        <end position="291"/>
    </location>
</feature>
<evidence type="ECO:0000259" key="1">
    <source>
        <dbReference type="SMART" id="SM00635"/>
    </source>
</evidence>
<dbReference type="EMBL" id="JAVDWA010000003">
    <property type="protein sequence ID" value="MDR7073345.1"/>
    <property type="molecule type" value="Genomic_DNA"/>
</dbReference>
<feature type="domain" description="BIG2" evidence="1">
    <location>
        <begin position="38"/>
        <end position="115"/>
    </location>
</feature>
<dbReference type="InterPro" id="IPR045197">
    <property type="entry name" value="NUP210-like"/>
</dbReference>
<dbReference type="InterPro" id="IPR008964">
    <property type="entry name" value="Invasin/intimin_cell_adhesion"/>
</dbReference>
<proteinExistence type="predicted"/>
<dbReference type="PANTHER" id="PTHR23019:SF0">
    <property type="entry name" value="NUCLEAR PORE MEMBRANE GLYCOPROTEIN 210"/>
    <property type="match status" value="1"/>
</dbReference>
<gene>
    <name evidence="2" type="ORF">J2X07_002331</name>
</gene>
<dbReference type="Proteomes" id="UP001258181">
    <property type="component" value="Unassembled WGS sequence"/>
</dbReference>
<dbReference type="SMART" id="SM00635">
    <property type="entry name" value="BID_2"/>
    <property type="match status" value="6"/>
</dbReference>
<reference evidence="2 3" key="1">
    <citation type="submission" date="2023-07" db="EMBL/GenBank/DDBJ databases">
        <title>Sorghum-associated microbial communities from plants grown in Nebraska, USA.</title>
        <authorList>
            <person name="Schachtman D."/>
        </authorList>
    </citation>
    <scope>NUCLEOTIDE SEQUENCE [LARGE SCALE GENOMIC DNA]</scope>
    <source>
        <strain evidence="2 3">BE211</strain>
    </source>
</reference>
<feature type="domain" description="BIG2" evidence="1">
    <location>
        <begin position="474"/>
        <end position="552"/>
    </location>
</feature>
<feature type="domain" description="BIG2" evidence="1">
    <location>
        <begin position="126"/>
        <end position="203"/>
    </location>
</feature>
<keyword evidence="3" id="KW-1185">Reference proteome</keyword>
<evidence type="ECO:0000313" key="2">
    <source>
        <dbReference type="EMBL" id="MDR7073345.1"/>
    </source>
</evidence>
<dbReference type="Gene3D" id="2.60.40.1080">
    <property type="match status" value="6"/>
</dbReference>
<dbReference type="InterPro" id="IPR003343">
    <property type="entry name" value="Big_2"/>
</dbReference>